<sequence length="438" mass="51183">MPWLIKDPDVPLSEHLFFVHVPRCGGTSLTQHFEVQEKSMQGRSWWGKLGMAYFFHRYKVLEASNFPVRSRENLIALAFFLTSLSLYFFTDIIPDETVLLELLVTSLILFILPAFIFTAPVIGRTECVRRTFLFGVHYPLGRFMESIEWCTGSNIHGYMMHLTAQKLLALQYVTPHQMEHINSMAIVRNPYSRMISVYLYNRYGSMESFSHFVKAWYKIMRYYRERKEMDEWYTPCHCIPQFEFTHFDGKQIVQSVVKQEELKFLKRKGDSHRAIVQDSTVADLPNAVRSALLGMPHTNARKLSKQWWDYYDQETLDITYELYKSDFDIFGYSPCLDKRPDLQSPHTSLHSNPEKLVLEKAKEKEKPLEFMRRDSFENNGERISRLETFESVRKIYAASRNGSTTTASATSSTVQRGFSMRTMAVIRTLGKTKDTKES</sequence>
<feature type="transmembrane region" description="Helical" evidence="1">
    <location>
        <begin position="74"/>
        <end position="90"/>
    </location>
</feature>
<dbReference type="SUPFAM" id="SSF52540">
    <property type="entry name" value="P-loop containing nucleoside triphosphate hydrolases"/>
    <property type="match status" value="1"/>
</dbReference>
<keyword evidence="1" id="KW-0472">Membrane</keyword>
<dbReference type="GO" id="GO:0016020">
    <property type="term" value="C:membrane"/>
    <property type="evidence" value="ECO:0007669"/>
    <property type="project" value="InterPro"/>
</dbReference>
<feature type="transmembrane region" description="Helical" evidence="1">
    <location>
        <begin position="102"/>
        <end position="122"/>
    </location>
</feature>
<name>A0A7S2U7Q7_9STRA</name>
<evidence type="ECO:0008006" key="3">
    <source>
        <dbReference type="Google" id="ProtNLM"/>
    </source>
</evidence>
<gene>
    <name evidence="2" type="ORF">ASEP1449_LOCUS3018</name>
</gene>
<reference evidence="2" key="1">
    <citation type="submission" date="2021-01" db="EMBL/GenBank/DDBJ databases">
        <authorList>
            <person name="Corre E."/>
            <person name="Pelletier E."/>
            <person name="Niang G."/>
            <person name="Scheremetjew M."/>
            <person name="Finn R."/>
            <person name="Kale V."/>
            <person name="Holt S."/>
            <person name="Cochrane G."/>
            <person name="Meng A."/>
            <person name="Brown T."/>
            <person name="Cohen L."/>
        </authorList>
    </citation>
    <scope>NUCLEOTIDE SEQUENCE</scope>
    <source>
        <strain evidence="2">CCMP2084</strain>
    </source>
</reference>
<dbReference type="AlphaFoldDB" id="A0A7S2U7Q7"/>
<evidence type="ECO:0000256" key="1">
    <source>
        <dbReference type="SAM" id="Phobius"/>
    </source>
</evidence>
<dbReference type="Pfam" id="PF03567">
    <property type="entry name" value="Sulfotransfer_2"/>
    <property type="match status" value="1"/>
</dbReference>
<dbReference type="InterPro" id="IPR005331">
    <property type="entry name" value="Sulfotransferase"/>
</dbReference>
<dbReference type="EMBL" id="HBHQ01004546">
    <property type="protein sequence ID" value="CAD9811194.1"/>
    <property type="molecule type" value="Transcribed_RNA"/>
</dbReference>
<organism evidence="2">
    <name type="scientific">Attheya septentrionalis</name>
    <dbReference type="NCBI Taxonomy" id="420275"/>
    <lineage>
        <taxon>Eukaryota</taxon>
        <taxon>Sar</taxon>
        <taxon>Stramenopiles</taxon>
        <taxon>Ochrophyta</taxon>
        <taxon>Bacillariophyta</taxon>
        <taxon>Coscinodiscophyceae</taxon>
        <taxon>Chaetocerotophycidae</taxon>
        <taxon>Chaetocerotales</taxon>
        <taxon>Attheyaceae</taxon>
        <taxon>Attheya</taxon>
    </lineage>
</organism>
<evidence type="ECO:0000313" key="2">
    <source>
        <dbReference type="EMBL" id="CAD9811194.1"/>
    </source>
</evidence>
<dbReference type="GO" id="GO:0008146">
    <property type="term" value="F:sulfotransferase activity"/>
    <property type="evidence" value="ECO:0007669"/>
    <property type="project" value="InterPro"/>
</dbReference>
<proteinExistence type="predicted"/>
<accession>A0A7S2U7Q7</accession>
<keyword evidence="1" id="KW-0812">Transmembrane</keyword>
<protein>
    <recommendedName>
        <fullName evidence="3">Sulfotransferase domain-containing protein</fullName>
    </recommendedName>
</protein>
<keyword evidence="1" id="KW-1133">Transmembrane helix</keyword>
<dbReference type="InterPro" id="IPR027417">
    <property type="entry name" value="P-loop_NTPase"/>
</dbReference>